<dbReference type="EMBL" id="CP036268">
    <property type="protein sequence ID" value="QDT35950.1"/>
    <property type="molecule type" value="Genomic_DNA"/>
</dbReference>
<dbReference type="KEGG" id="svp:Pan189_03050"/>
<dbReference type="GO" id="GO:0006310">
    <property type="term" value="P:DNA recombination"/>
    <property type="evidence" value="ECO:0007669"/>
    <property type="project" value="UniProtKB-KW"/>
</dbReference>
<dbReference type="Pfam" id="PF00589">
    <property type="entry name" value="Phage_integrase"/>
    <property type="match status" value="1"/>
</dbReference>
<evidence type="ECO:0000256" key="3">
    <source>
        <dbReference type="ARBA" id="ARBA00023172"/>
    </source>
</evidence>
<dbReference type="InterPro" id="IPR011010">
    <property type="entry name" value="DNA_brk_join_enz"/>
</dbReference>
<dbReference type="PANTHER" id="PTHR30349:SF41">
    <property type="entry name" value="INTEGRASE_RECOMBINASE PROTEIN MJ0367-RELATED"/>
    <property type="match status" value="1"/>
</dbReference>
<evidence type="ECO:0000256" key="2">
    <source>
        <dbReference type="ARBA" id="ARBA00023125"/>
    </source>
</evidence>
<dbReference type="RefSeq" id="WP_310820932.1">
    <property type="nucleotide sequence ID" value="NZ_CP036268.1"/>
</dbReference>
<dbReference type="Gene3D" id="1.10.443.10">
    <property type="entry name" value="Intergrase catalytic core"/>
    <property type="match status" value="1"/>
</dbReference>
<dbReference type="PROSITE" id="PS51898">
    <property type="entry name" value="TYR_RECOMBINASE"/>
    <property type="match status" value="1"/>
</dbReference>
<dbReference type="Proteomes" id="UP000317318">
    <property type="component" value="Chromosome"/>
</dbReference>
<evidence type="ECO:0000313" key="5">
    <source>
        <dbReference type="EMBL" id="QDT35950.1"/>
    </source>
</evidence>
<keyword evidence="2" id="KW-0238">DNA-binding</keyword>
<dbReference type="InterPro" id="IPR002104">
    <property type="entry name" value="Integrase_catalytic"/>
</dbReference>
<evidence type="ECO:0000313" key="6">
    <source>
        <dbReference type="Proteomes" id="UP000317318"/>
    </source>
</evidence>
<dbReference type="SUPFAM" id="SSF56349">
    <property type="entry name" value="DNA breaking-rejoining enzymes"/>
    <property type="match status" value="1"/>
</dbReference>
<organism evidence="5 6">
    <name type="scientific">Stratiformator vulcanicus</name>
    <dbReference type="NCBI Taxonomy" id="2527980"/>
    <lineage>
        <taxon>Bacteria</taxon>
        <taxon>Pseudomonadati</taxon>
        <taxon>Planctomycetota</taxon>
        <taxon>Planctomycetia</taxon>
        <taxon>Planctomycetales</taxon>
        <taxon>Planctomycetaceae</taxon>
        <taxon>Stratiformator</taxon>
    </lineage>
</organism>
<accession>A0A517QWK3</accession>
<proteinExistence type="inferred from homology"/>
<sequence>MAPKKIARRQKVGRVSVYLHHASWWLYYRELGTPVRRRCSSDRDVALETAARVNAQLARGCPQEATFVPISIGELRRRFLEYHEDVARSSVATVRRYEAATDHLSKFAGSSPAHLLDVEAFAKHLRSIEVPPNGHPHTACRPLREKGVRYILEVCRGMYSYAKRSRNLPAYEENPFSRIRIDRLPATDSKPIFVFDEVEEEKFLRVADAFDFAIHFVLAKTGLRPGELVHLMVDDVHPDDALLTVRNRPQLGWRTKTGQERIVPLVKPVCVLLRCVVGHRHGGPLFLRRRFHLGETAELQSESEMSAALLEQGRGKNRLTRRELATEARRVWRDAGALKTDDIRKSMIRTARRAGLIGVTCPKSWRHTFATLLQEAEVDPVVRQLLLGHKVTDSTELGMTARYTHTRLRTLRLQLERAISLRPQTLNLARNHTEDHK</sequence>
<gene>
    <name evidence="5" type="ORF">Pan189_03050</name>
</gene>
<dbReference type="InterPro" id="IPR050090">
    <property type="entry name" value="Tyrosine_recombinase_XerCD"/>
</dbReference>
<dbReference type="PANTHER" id="PTHR30349">
    <property type="entry name" value="PHAGE INTEGRASE-RELATED"/>
    <property type="match status" value="1"/>
</dbReference>
<protein>
    <submittedName>
        <fullName evidence="5">Site-specific tyrosine recombinase XerC</fullName>
    </submittedName>
</protein>
<dbReference type="GO" id="GO:0003677">
    <property type="term" value="F:DNA binding"/>
    <property type="evidence" value="ECO:0007669"/>
    <property type="project" value="UniProtKB-KW"/>
</dbReference>
<keyword evidence="3" id="KW-0233">DNA recombination</keyword>
<evidence type="ECO:0000256" key="1">
    <source>
        <dbReference type="ARBA" id="ARBA00008857"/>
    </source>
</evidence>
<dbReference type="AlphaFoldDB" id="A0A517QWK3"/>
<comment type="similarity">
    <text evidence="1">Belongs to the 'phage' integrase family.</text>
</comment>
<dbReference type="GO" id="GO:0015074">
    <property type="term" value="P:DNA integration"/>
    <property type="evidence" value="ECO:0007669"/>
    <property type="project" value="InterPro"/>
</dbReference>
<name>A0A517QWK3_9PLAN</name>
<keyword evidence="6" id="KW-1185">Reference proteome</keyword>
<dbReference type="CDD" id="cd00397">
    <property type="entry name" value="DNA_BRE_C"/>
    <property type="match status" value="1"/>
</dbReference>
<reference evidence="5 6" key="1">
    <citation type="submission" date="2019-02" db="EMBL/GenBank/DDBJ databases">
        <title>Deep-cultivation of Planctomycetes and their phenomic and genomic characterization uncovers novel biology.</title>
        <authorList>
            <person name="Wiegand S."/>
            <person name="Jogler M."/>
            <person name="Boedeker C."/>
            <person name="Pinto D."/>
            <person name="Vollmers J."/>
            <person name="Rivas-Marin E."/>
            <person name="Kohn T."/>
            <person name="Peeters S.H."/>
            <person name="Heuer A."/>
            <person name="Rast P."/>
            <person name="Oberbeckmann S."/>
            <person name="Bunk B."/>
            <person name="Jeske O."/>
            <person name="Meyerdierks A."/>
            <person name="Storesund J.E."/>
            <person name="Kallscheuer N."/>
            <person name="Luecker S."/>
            <person name="Lage O.M."/>
            <person name="Pohl T."/>
            <person name="Merkel B.J."/>
            <person name="Hornburger P."/>
            <person name="Mueller R.-W."/>
            <person name="Bruemmer F."/>
            <person name="Labrenz M."/>
            <person name="Spormann A.M."/>
            <person name="Op den Camp H."/>
            <person name="Overmann J."/>
            <person name="Amann R."/>
            <person name="Jetten M.S.M."/>
            <person name="Mascher T."/>
            <person name="Medema M.H."/>
            <person name="Devos D.P."/>
            <person name="Kaster A.-K."/>
            <person name="Ovreas L."/>
            <person name="Rohde M."/>
            <person name="Galperin M.Y."/>
            <person name="Jogler C."/>
        </authorList>
    </citation>
    <scope>NUCLEOTIDE SEQUENCE [LARGE SCALE GENOMIC DNA]</scope>
    <source>
        <strain evidence="5 6">Pan189</strain>
    </source>
</reference>
<dbReference type="InterPro" id="IPR013762">
    <property type="entry name" value="Integrase-like_cat_sf"/>
</dbReference>
<feature type="domain" description="Tyr recombinase" evidence="4">
    <location>
        <begin position="189"/>
        <end position="416"/>
    </location>
</feature>
<evidence type="ECO:0000259" key="4">
    <source>
        <dbReference type="PROSITE" id="PS51898"/>
    </source>
</evidence>